<feature type="domain" description="Acylphosphatase-like" evidence="7">
    <location>
        <begin position="3"/>
        <end position="89"/>
    </location>
</feature>
<dbReference type="Pfam" id="PF00708">
    <property type="entry name" value="Acylphosphatase"/>
    <property type="match status" value="1"/>
</dbReference>
<sequence length="92" mass="10398">MIAGKFQVYGRVQGVGFRYFTWRQAQKLGVYGTVRNCLDGSVEVIAQGTPEAVAQLSTWLHQGPPSANVERVLQSDIEVRDYPDFRVLHSWD</sequence>
<dbReference type="PRINTS" id="PR00112">
    <property type="entry name" value="ACYLPHPHTASE"/>
</dbReference>
<dbReference type="NCBIfam" id="NF011000">
    <property type="entry name" value="PRK14426.1"/>
    <property type="match status" value="1"/>
</dbReference>
<accession>A0A377J017</accession>
<organism evidence="8 9">
    <name type="scientific">Haemophilus pittmaniae</name>
    <dbReference type="NCBI Taxonomy" id="249188"/>
    <lineage>
        <taxon>Bacteria</taxon>
        <taxon>Pseudomonadati</taxon>
        <taxon>Pseudomonadota</taxon>
        <taxon>Gammaproteobacteria</taxon>
        <taxon>Pasteurellales</taxon>
        <taxon>Pasteurellaceae</taxon>
        <taxon>Haemophilus</taxon>
    </lineage>
</organism>
<keyword evidence="5 8" id="KW-0378">Hydrolase</keyword>
<dbReference type="InterPro" id="IPR036046">
    <property type="entry name" value="Acylphosphatase-like_dom_sf"/>
</dbReference>
<evidence type="ECO:0000256" key="4">
    <source>
        <dbReference type="ARBA" id="ARBA00047645"/>
    </source>
</evidence>
<comment type="catalytic activity">
    <reaction evidence="4 5">
        <text>an acyl phosphate + H2O = a carboxylate + phosphate + H(+)</text>
        <dbReference type="Rhea" id="RHEA:14965"/>
        <dbReference type="ChEBI" id="CHEBI:15377"/>
        <dbReference type="ChEBI" id="CHEBI:15378"/>
        <dbReference type="ChEBI" id="CHEBI:29067"/>
        <dbReference type="ChEBI" id="CHEBI:43474"/>
        <dbReference type="ChEBI" id="CHEBI:59918"/>
        <dbReference type="EC" id="3.6.1.7"/>
    </reaction>
</comment>
<dbReference type="RefSeq" id="WP_115003453.1">
    <property type="nucleotide sequence ID" value="NZ_UGHS01000004.1"/>
</dbReference>
<evidence type="ECO:0000256" key="6">
    <source>
        <dbReference type="RuleBase" id="RU004168"/>
    </source>
</evidence>
<dbReference type="NCBIfam" id="NF011019">
    <property type="entry name" value="PRK14448.1"/>
    <property type="match status" value="1"/>
</dbReference>
<evidence type="ECO:0000259" key="7">
    <source>
        <dbReference type="PROSITE" id="PS51160"/>
    </source>
</evidence>
<comment type="similarity">
    <text evidence="1 6">Belongs to the acylphosphatase family.</text>
</comment>
<evidence type="ECO:0000256" key="2">
    <source>
        <dbReference type="ARBA" id="ARBA00012150"/>
    </source>
</evidence>
<feature type="active site" evidence="5">
    <location>
        <position position="18"/>
    </location>
</feature>
<dbReference type="Proteomes" id="UP000255264">
    <property type="component" value="Unassembled WGS sequence"/>
</dbReference>
<gene>
    <name evidence="8" type="primary">yccX</name>
    <name evidence="8" type="ORF">NCTC13335_01776</name>
</gene>
<dbReference type="InterPro" id="IPR001792">
    <property type="entry name" value="Acylphosphatase-like_dom"/>
</dbReference>
<dbReference type="EMBL" id="UGHS01000004">
    <property type="protein sequence ID" value="STO93861.1"/>
    <property type="molecule type" value="Genomic_DNA"/>
</dbReference>
<evidence type="ECO:0000256" key="1">
    <source>
        <dbReference type="ARBA" id="ARBA00005614"/>
    </source>
</evidence>
<dbReference type="SUPFAM" id="SSF54975">
    <property type="entry name" value="Acylphosphatase/BLUF domain-like"/>
    <property type="match status" value="1"/>
</dbReference>
<dbReference type="EC" id="3.6.1.7" evidence="2 5"/>
<proteinExistence type="inferred from homology"/>
<dbReference type="GO" id="GO:0003998">
    <property type="term" value="F:acylphosphatase activity"/>
    <property type="evidence" value="ECO:0007669"/>
    <property type="project" value="UniProtKB-EC"/>
</dbReference>
<name>A0A377J017_9PAST</name>
<evidence type="ECO:0000256" key="3">
    <source>
        <dbReference type="ARBA" id="ARBA00015991"/>
    </source>
</evidence>
<reference evidence="8 9" key="1">
    <citation type="submission" date="2018-06" db="EMBL/GenBank/DDBJ databases">
        <authorList>
            <consortium name="Pathogen Informatics"/>
            <person name="Doyle S."/>
        </authorList>
    </citation>
    <scope>NUCLEOTIDE SEQUENCE [LARGE SCALE GENOMIC DNA]</scope>
    <source>
        <strain evidence="8 9">NCTC13335</strain>
    </source>
</reference>
<keyword evidence="9" id="KW-1185">Reference proteome</keyword>
<dbReference type="InterPro" id="IPR020456">
    <property type="entry name" value="Acylphosphatase"/>
</dbReference>
<evidence type="ECO:0000256" key="5">
    <source>
        <dbReference type="PROSITE-ProRule" id="PRU00520"/>
    </source>
</evidence>
<dbReference type="AlphaFoldDB" id="A0A377J017"/>
<dbReference type="PANTHER" id="PTHR47268">
    <property type="entry name" value="ACYLPHOSPHATASE"/>
    <property type="match status" value="1"/>
</dbReference>
<evidence type="ECO:0000313" key="9">
    <source>
        <dbReference type="Proteomes" id="UP000255264"/>
    </source>
</evidence>
<feature type="active site" evidence="5">
    <location>
        <position position="36"/>
    </location>
</feature>
<evidence type="ECO:0000313" key="8">
    <source>
        <dbReference type="EMBL" id="STO93861.1"/>
    </source>
</evidence>
<dbReference type="OrthoDB" id="5295388at2"/>
<dbReference type="Gene3D" id="3.30.70.100">
    <property type="match status" value="1"/>
</dbReference>
<protein>
    <recommendedName>
        <fullName evidence="3 5">acylphosphatase</fullName>
        <ecNumber evidence="2 5">3.6.1.7</ecNumber>
    </recommendedName>
</protein>
<dbReference type="PROSITE" id="PS51160">
    <property type="entry name" value="ACYLPHOSPHATASE_3"/>
    <property type="match status" value="1"/>
</dbReference>
<dbReference type="InterPro" id="IPR017968">
    <property type="entry name" value="Acylphosphatase_CS"/>
</dbReference>
<dbReference type="PANTHER" id="PTHR47268:SF4">
    <property type="entry name" value="ACYLPHOSPHATASE"/>
    <property type="match status" value="1"/>
</dbReference>
<dbReference type="PROSITE" id="PS00150">
    <property type="entry name" value="ACYLPHOSPHATASE_1"/>
    <property type="match status" value="1"/>
</dbReference>